<feature type="non-terminal residue" evidence="1">
    <location>
        <position position="1"/>
    </location>
</feature>
<comment type="caution">
    <text evidence="1">The sequence shown here is derived from an EMBL/GenBank/DDBJ whole genome shotgun (WGS) entry which is preliminary data.</text>
</comment>
<organism evidence="1">
    <name type="scientific">marine sediment metagenome</name>
    <dbReference type="NCBI Taxonomy" id="412755"/>
    <lineage>
        <taxon>unclassified sequences</taxon>
        <taxon>metagenomes</taxon>
        <taxon>ecological metagenomes</taxon>
    </lineage>
</organism>
<sequence length="143" mass="16975">DCDYTLQLYHRFAPLVGNDSDLRKLYYNLLLPHSRFLRRVQRNGLYLNMSYIRVLREELQAKSDELTDEIVDILQPHWDAELYKKQTGAKTAGLTFLPTSNKQLAWMLFDRLRLVHRVRRKKALCVDKHVLESMRNLHPAIPK</sequence>
<name>X1USY6_9ZZZZ</name>
<dbReference type="SUPFAM" id="SSF56672">
    <property type="entry name" value="DNA/RNA polymerases"/>
    <property type="match status" value="1"/>
</dbReference>
<reference evidence="1" key="1">
    <citation type="journal article" date="2014" name="Front. Microbiol.">
        <title>High frequency of phylogenetically diverse reductive dehalogenase-homologous genes in deep subseafloor sedimentary metagenomes.</title>
        <authorList>
            <person name="Kawai M."/>
            <person name="Futagami T."/>
            <person name="Toyoda A."/>
            <person name="Takaki Y."/>
            <person name="Nishi S."/>
            <person name="Hori S."/>
            <person name="Arai W."/>
            <person name="Tsubouchi T."/>
            <person name="Morono Y."/>
            <person name="Uchiyama I."/>
            <person name="Ito T."/>
            <person name="Fujiyama A."/>
            <person name="Inagaki F."/>
            <person name="Takami H."/>
        </authorList>
    </citation>
    <scope>NUCLEOTIDE SEQUENCE</scope>
    <source>
        <strain evidence="1">Expedition CK06-06</strain>
    </source>
</reference>
<evidence type="ECO:0000313" key="1">
    <source>
        <dbReference type="EMBL" id="GAJ20579.1"/>
    </source>
</evidence>
<feature type="non-terminal residue" evidence="1">
    <location>
        <position position="143"/>
    </location>
</feature>
<protein>
    <submittedName>
        <fullName evidence="1">Uncharacterized protein</fullName>
    </submittedName>
</protein>
<accession>X1USY6</accession>
<dbReference type="EMBL" id="BARW01039460">
    <property type="protein sequence ID" value="GAJ20579.1"/>
    <property type="molecule type" value="Genomic_DNA"/>
</dbReference>
<dbReference type="AlphaFoldDB" id="X1USY6"/>
<proteinExistence type="predicted"/>
<gene>
    <name evidence="1" type="ORF">S12H4_60097</name>
</gene>
<dbReference type="Gene3D" id="1.20.1060.10">
    <property type="entry name" value="Taq DNA Polymerase, Chain T, domain 4"/>
    <property type="match status" value="1"/>
</dbReference>
<dbReference type="InterPro" id="IPR043502">
    <property type="entry name" value="DNA/RNA_pol_sf"/>
</dbReference>